<dbReference type="EC" id="3.6.5.-" evidence="3"/>
<dbReference type="GO" id="GO:0002098">
    <property type="term" value="P:tRNA wobble uridine modification"/>
    <property type="evidence" value="ECO:0007669"/>
    <property type="project" value="TreeGrafter"/>
</dbReference>
<dbReference type="Proteomes" id="UP000316598">
    <property type="component" value="Unassembled WGS sequence"/>
</dbReference>
<dbReference type="GO" id="GO:0005525">
    <property type="term" value="F:GTP binding"/>
    <property type="evidence" value="ECO:0007669"/>
    <property type="project" value="InterPro"/>
</dbReference>
<protein>
    <submittedName>
        <fullName evidence="3">tRNA modification GTPase MnmE</fullName>
        <ecNumber evidence="3">3.6.5.-</ecNumber>
    </submittedName>
</protein>
<dbReference type="Pfam" id="PF01926">
    <property type="entry name" value="MMR_HSR1"/>
    <property type="match status" value="1"/>
</dbReference>
<dbReference type="CDD" id="cd04164">
    <property type="entry name" value="trmE"/>
    <property type="match status" value="1"/>
</dbReference>
<dbReference type="SUPFAM" id="SSF103025">
    <property type="entry name" value="Folate-binding domain"/>
    <property type="match status" value="1"/>
</dbReference>
<dbReference type="GO" id="GO:0016787">
    <property type="term" value="F:hydrolase activity"/>
    <property type="evidence" value="ECO:0007669"/>
    <property type="project" value="UniProtKB-KW"/>
</dbReference>
<evidence type="ECO:0000313" key="3">
    <source>
        <dbReference type="EMBL" id="TWT54046.1"/>
    </source>
</evidence>
<organism evidence="3 4">
    <name type="scientific">Rubripirellula amarantea</name>
    <dbReference type="NCBI Taxonomy" id="2527999"/>
    <lineage>
        <taxon>Bacteria</taxon>
        <taxon>Pseudomonadati</taxon>
        <taxon>Planctomycetota</taxon>
        <taxon>Planctomycetia</taxon>
        <taxon>Pirellulales</taxon>
        <taxon>Pirellulaceae</taxon>
        <taxon>Rubripirellula</taxon>
    </lineage>
</organism>
<evidence type="ECO:0000256" key="1">
    <source>
        <dbReference type="SAM" id="MobiDB-lite"/>
    </source>
</evidence>
<dbReference type="OrthoDB" id="9805918at2"/>
<dbReference type="InterPro" id="IPR027266">
    <property type="entry name" value="TrmE/GcvT-like"/>
</dbReference>
<dbReference type="InterPro" id="IPR027368">
    <property type="entry name" value="MnmE_dom2"/>
</dbReference>
<feature type="region of interest" description="Disordered" evidence="1">
    <location>
        <begin position="298"/>
        <end position="321"/>
    </location>
</feature>
<dbReference type="Pfam" id="PF10396">
    <property type="entry name" value="TrmE_N"/>
    <property type="match status" value="1"/>
</dbReference>
<dbReference type="InterPro" id="IPR018948">
    <property type="entry name" value="GTP-bd_TrmE_N"/>
</dbReference>
<proteinExistence type="predicted"/>
<dbReference type="PROSITE" id="PS51709">
    <property type="entry name" value="G_TRME"/>
    <property type="match status" value="1"/>
</dbReference>
<dbReference type="GO" id="GO:0030488">
    <property type="term" value="P:tRNA methylation"/>
    <property type="evidence" value="ECO:0007669"/>
    <property type="project" value="TreeGrafter"/>
</dbReference>
<accession>A0A5C5WTP0</accession>
<evidence type="ECO:0000259" key="2">
    <source>
        <dbReference type="PROSITE" id="PS51709"/>
    </source>
</evidence>
<sequence>MSSPQSNKFFNTVSSDLKNQTIAAPITGVGRSAIAVIAIAGPRANEVVQACFTPASSLSLKADQVRYGTWGDKTDTKDAIAAESVVLTPIAEKHLEIHCHGGVAAIHRIVTALAAQGVKIVSAAEFARGHQPLLLAEATEMLSRCTTAKFASIAMDQVRGSLLDWATEQPRRLAVSVNHGNIDAVLADIAVQASGILERGYLTSRLDLPWRVVLVGPPNVGKSSLVNAIVGFNRSITTDIAGTTRDVLHAETVVDGIPLKLSDTAGLRVSEDPIEQEGVTRARREILSADLVIQVGQYSDQEPSSGSSPSGEPEATANRPTLRIFNKSDLIAADTREDLKTQHPNALLVSAKTGDGLPELLRRMVSDVESKLPGKGEPATINQRQQDLIDQIAKAPNAKVAMNALRDLIGQS</sequence>
<dbReference type="InterPro" id="IPR006073">
    <property type="entry name" value="GTP-bd"/>
</dbReference>
<dbReference type="PANTHER" id="PTHR42714">
    <property type="entry name" value="TRNA MODIFICATION GTPASE GTPBP3"/>
    <property type="match status" value="1"/>
</dbReference>
<dbReference type="PANTHER" id="PTHR42714:SF2">
    <property type="entry name" value="TRNA MODIFICATION GTPASE GTPBP3, MITOCHONDRIAL"/>
    <property type="match status" value="1"/>
</dbReference>
<dbReference type="NCBIfam" id="TIGR00231">
    <property type="entry name" value="small_GTP"/>
    <property type="match status" value="1"/>
</dbReference>
<evidence type="ECO:0000313" key="4">
    <source>
        <dbReference type="Proteomes" id="UP000316598"/>
    </source>
</evidence>
<dbReference type="Gene3D" id="1.20.120.430">
    <property type="entry name" value="tRNA modification GTPase MnmE domain 2"/>
    <property type="match status" value="1"/>
</dbReference>
<gene>
    <name evidence="3" type="primary">mnmE_1</name>
    <name evidence="3" type="ORF">Pla22_16810</name>
</gene>
<dbReference type="Gene3D" id="3.30.1360.120">
    <property type="entry name" value="Probable tRNA modification gtpase trme, domain 1"/>
    <property type="match status" value="1"/>
</dbReference>
<reference evidence="3 4" key="1">
    <citation type="submission" date="2019-02" db="EMBL/GenBank/DDBJ databases">
        <title>Deep-cultivation of Planctomycetes and their phenomic and genomic characterization uncovers novel biology.</title>
        <authorList>
            <person name="Wiegand S."/>
            <person name="Jogler M."/>
            <person name="Boedeker C."/>
            <person name="Pinto D."/>
            <person name="Vollmers J."/>
            <person name="Rivas-Marin E."/>
            <person name="Kohn T."/>
            <person name="Peeters S.H."/>
            <person name="Heuer A."/>
            <person name="Rast P."/>
            <person name="Oberbeckmann S."/>
            <person name="Bunk B."/>
            <person name="Jeske O."/>
            <person name="Meyerdierks A."/>
            <person name="Storesund J.E."/>
            <person name="Kallscheuer N."/>
            <person name="Luecker S."/>
            <person name="Lage O.M."/>
            <person name="Pohl T."/>
            <person name="Merkel B.J."/>
            <person name="Hornburger P."/>
            <person name="Mueller R.-W."/>
            <person name="Bruemmer F."/>
            <person name="Labrenz M."/>
            <person name="Spormann A.M."/>
            <person name="Op Den Camp H."/>
            <person name="Overmann J."/>
            <person name="Amann R."/>
            <person name="Jetten M.S.M."/>
            <person name="Mascher T."/>
            <person name="Medema M.H."/>
            <person name="Devos D.P."/>
            <person name="Kaster A.-K."/>
            <person name="Ovreas L."/>
            <person name="Rohde M."/>
            <person name="Galperin M.Y."/>
            <person name="Jogler C."/>
        </authorList>
    </citation>
    <scope>NUCLEOTIDE SEQUENCE [LARGE SCALE GENOMIC DNA]</scope>
    <source>
        <strain evidence="3 4">Pla22</strain>
    </source>
</reference>
<dbReference type="RefSeq" id="WP_146514155.1">
    <property type="nucleotide sequence ID" value="NZ_SJPI01000001.1"/>
</dbReference>
<dbReference type="GO" id="GO:0005829">
    <property type="term" value="C:cytosol"/>
    <property type="evidence" value="ECO:0007669"/>
    <property type="project" value="TreeGrafter"/>
</dbReference>
<keyword evidence="4" id="KW-1185">Reference proteome</keyword>
<comment type="caution">
    <text evidence="3">The sequence shown here is derived from an EMBL/GenBank/DDBJ whole genome shotgun (WGS) entry which is preliminary data.</text>
</comment>
<dbReference type="SUPFAM" id="SSF52540">
    <property type="entry name" value="P-loop containing nucleoside triphosphate hydrolases"/>
    <property type="match status" value="1"/>
</dbReference>
<name>A0A5C5WTP0_9BACT</name>
<dbReference type="EMBL" id="SJPI01000001">
    <property type="protein sequence ID" value="TWT54046.1"/>
    <property type="molecule type" value="Genomic_DNA"/>
</dbReference>
<feature type="domain" description="TrmE-type G" evidence="2">
    <location>
        <begin position="209"/>
        <end position="369"/>
    </location>
</feature>
<keyword evidence="3" id="KW-0378">Hydrolase</keyword>
<dbReference type="AlphaFoldDB" id="A0A5C5WTP0"/>
<dbReference type="InterPro" id="IPR027417">
    <property type="entry name" value="P-loop_NTPase"/>
</dbReference>
<dbReference type="InterPro" id="IPR005225">
    <property type="entry name" value="Small_GTP-bd"/>
</dbReference>
<dbReference type="Gene3D" id="3.40.50.300">
    <property type="entry name" value="P-loop containing nucleotide triphosphate hydrolases"/>
    <property type="match status" value="1"/>
</dbReference>
<feature type="compositionally biased region" description="Low complexity" evidence="1">
    <location>
        <begin position="302"/>
        <end position="314"/>
    </location>
</feature>
<dbReference type="InterPro" id="IPR031168">
    <property type="entry name" value="G_TrmE"/>
</dbReference>